<evidence type="ECO:0000256" key="1">
    <source>
        <dbReference type="SAM" id="MobiDB-lite"/>
    </source>
</evidence>
<keyword evidence="3" id="KW-1185">Reference proteome</keyword>
<feature type="compositionally biased region" description="Acidic residues" evidence="1">
    <location>
        <begin position="268"/>
        <end position="277"/>
    </location>
</feature>
<dbReference type="InterPro" id="IPR038136">
    <property type="entry name" value="CofD-like_dom_sf"/>
</dbReference>
<dbReference type="EMBL" id="KV453842">
    <property type="protein sequence ID" value="ODV89890.1"/>
    <property type="molecule type" value="Genomic_DNA"/>
</dbReference>
<feature type="region of interest" description="Disordered" evidence="1">
    <location>
        <begin position="249"/>
        <end position="287"/>
    </location>
</feature>
<dbReference type="PANTHER" id="PTHR31240">
    <property type="entry name" value="MATERNAL EFFECT EMBRYO ARREST 18"/>
    <property type="match status" value="1"/>
</dbReference>
<sequence>RYVVVSGGSACNSLVPVFSTVADTVTYILPISDNGGSTSEILRVIGGPGIGDIRSRLTRLIPDSAAEIRALMSYRLPDDPHLAKLEWLDIIDGVHPLWSAFDSARRELLRAFFIHVNVEIGKRTRPARQFRFQYASVGNLFLTAARLFSGSLASAIELFSRVCCIPENHRVLSCLNTNFSHHISALLTNGQIITGQSQISHPSAEDDHDTSEEPIMATTRVATPAPHSPARLPHRDSARNFHHDLSARMERVSVSSRSHSLTPATERDLDDDDDDEDAHPPFTHPSLRKSQLHYSKAGIMPLSNPISRVYYINPYGQEIRPKLSQLASTAIKSADILVYAIGSLYTSILPVVILDGFSEATKNSSIKQKVLLINGQLDRETGSVFDCFMYVKAIIKGCIYSSDEFNATLSHSSPSNE</sequence>
<dbReference type="SUPFAM" id="SSF142338">
    <property type="entry name" value="CofD-like"/>
    <property type="match status" value="1"/>
</dbReference>
<feature type="non-terminal residue" evidence="2">
    <location>
        <position position="1"/>
    </location>
</feature>
<proteinExistence type="predicted"/>
<name>A0A1E4TDP9_9ASCO</name>
<feature type="non-terminal residue" evidence="2">
    <location>
        <position position="417"/>
    </location>
</feature>
<dbReference type="AlphaFoldDB" id="A0A1E4TDP9"/>
<reference evidence="3" key="1">
    <citation type="submission" date="2016-02" db="EMBL/GenBank/DDBJ databases">
        <title>Comparative genomics of biotechnologically important yeasts.</title>
        <authorList>
            <consortium name="DOE Joint Genome Institute"/>
            <person name="Riley R."/>
            <person name="Haridas S."/>
            <person name="Wolfe K.H."/>
            <person name="Lopes M.R."/>
            <person name="Hittinger C.T."/>
            <person name="Goker M."/>
            <person name="Salamov A."/>
            <person name="Wisecaver J."/>
            <person name="Long T.M."/>
            <person name="Aerts A.L."/>
            <person name="Barry K."/>
            <person name="Choi C."/>
            <person name="Clum A."/>
            <person name="Coughlan A.Y."/>
            <person name="Deshpande S."/>
            <person name="Douglass A.P."/>
            <person name="Hanson S.J."/>
            <person name="Klenk H.-P."/>
            <person name="Labutti K."/>
            <person name="Lapidus A."/>
            <person name="Lindquist E."/>
            <person name="Lipzen A."/>
            <person name="Meier-Kolthoff J.P."/>
            <person name="Ohm R.A."/>
            <person name="Otillar R.P."/>
            <person name="Pangilinan J."/>
            <person name="Peng Y."/>
            <person name="Rokas A."/>
            <person name="Rosa C.A."/>
            <person name="Scheuner C."/>
            <person name="Sibirny A.A."/>
            <person name="Slot J.C."/>
            <person name="Stielow J.B."/>
            <person name="Sun H."/>
            <person name="Kurtzman C.P."/>
            <person name="Blackwell M."/>
            <person name="Jeffries T.W."/>
            <person name="Grigoriev I.V."/>
        </authorList>
    </citation>
    <scope>NUCLEOTIDE SEQUENCE [LARGE SCALE GENOMIC DNA]</scope>
    <source>
        <strain evidence="3">NRRL Y-17796</strain>
    </source>
</reference>
<feature type="compositionally biased region" description="Polar residues" evidence="1">
    <location>
        <begin position="253"/>
        <end position="263"/>
    </location>
</feature>
<dbReference type="Pfam" id="PF01933">
    <property type="entry name" value="CofD"/>
    <property type="match status" value="1"/>
</dbReference>
<evidence type="ECO:0000313" key="3">
    <source>
        <dbReference type="Proteomes" id="UP000095023"/>
    </source>
</evidence>
<evidence type="ECO:0000313" key="2">
    <source>
        <dbReference type="EMBL" id="ODV89890.1"/>
    </source>
</evidence>
<accession>A0A1E4TDP9</accession>
<protein>
    <submittedName>
        <fullName evidence="2">Uncharacterized protein</fullName>
    </submittedName>
</protein>
<organism evidence="2 3">
    <name type="scientific">Tortispora caseinolytica NRRL Y-17796</name>
    <dbReference type="NCBI Taxonomy" id="767744"/>
    <lineage>
        <taxon>Eukaryota</taxon>
        <taxon>Fungi</taxon>
        <taxon>Dikarya</taxon>
        <taxon>Ascomycota</taxon>
        <taxon>Saccharomycotina</taxon>
        <taxon>Trigonopsidomycetes</taxon>
        <taxon>Trigonopsidales</taxon>
        <taxon>Trigonopsidaceae</taxon>
        <taxon>Tortispora</taxon>
    </lineage>
</organism>
<dbReference type="InterPro" id="IPR002882">
    <property type="entry name" value="CofD"/>
</dbReference>
<dbReference type="OrthoDB" id="10267139at2759"/>
<dbReference type="GO" id="GO:0043743">
    <property type="term" value="F:LPPG:FO 2-phospho-L-lactate transferase activity"/>
    <property type="evidence" value="ECO:0007669"/>
    <property type="project" value="InterPro"/>
</dbReference>
<dbReference type="PANTHER" id="PTHR31240:SF0">
    <property type="entry name" value="MATERNAL EFFECT EMBRYO ARREST 18"/>
    <property type="match status" value="1"/>
</dbReference>
<dbReference type="Gene3D" id="3.40.50.10680">
    <property type="entry name" value="CofD-like domains"/>
    <property type="match status" value="1"/>
</dbReference>
<gene>
    <name evidence="2" type="ORF">CANCADRAFT_18068</name>
</gene>
<dbReference type="Proteomes" id="UP000095023">
    <property type="component" value="Unassembled WGS sequence"/>
</dbReference>